<evidence type="ECO:0000313" key="3">
    <source>
        <dbReference type="Proteomes" id="UP000232101"/>
    </source>
</evidence>
<comment type="caution">
    <text evidence="2">The sequence shown here is derived from an EMBL/GenBank/DDBJ whole genome shotgun (WGS) entry which is preliminary data.</text>
</comment>
<protein>
    <submittedName>
        <fullName evidence="2">DUF3797 domain-containing protein</fullName>
    </submittedName>
</protein>
<dbReference type="AlphaFoldDB" id="A0A2M9QA58"/>
<accession>A0A2M9QA58</accession>
<gene>
    <name evidence="2" type="ORF">CWD94_04105</name>
</gene>
<dbReference type="EMBL" id="PHQY01000322">
    <property type="protein sequence ID" value="PJO44958.1"/>
    <property type="molecule type" value="Genomic_DNA"/>
</dbReference>
<proteinExistence type="predicted"/>
<dbReference type="Proteomes" id="UP000232101">
    <property type="component" value="Unassembled WGS sequence"/>
</dbReference>
<evidence type="ECO:0000313" key="2">
    <source>
        <dbReference type="EMBL" id="PJO44958.1"/>
    </source>
</evidence>
<organism evidence="2 3">
    <name type="scientific">Lysinibacillus xylanilyticus</name>
    <dbReference type="NCBI Taxonomy" id="582475"/>
    <lineage>
        <taxon>Bacteria</taxon>
        <taxon>Bacillati</taxon>
        <taxon>Bacillota</taxon>
        <taxon>Bacilli</taxon>
        <taxon>Bacillales</taxon>
        <taxon>Bacillaceae</taxon>
        <taxon>Lysinibacillus</taxon>
    </lineage>
</organism>
<reference evidence="2 3" key="1">
    <citation type="submission" date="2017-11" db="EMBL/GenBank/DDBJ databases">
        <title>Bacterial isolate from king chilli rhizosphere.</title>
        <authorList>
            <person name="Takhelmayum P."/>
            <person name="Sarangthem I."/>
        </authorList>
    </citation>
    <scope>NUCLEOTIDE SEQUENCE [LARGE SCALE GENOMIC DNA]</scope>
    <source>
        <strain evidence="3">t26</strain>
    </source>
</reference>
<name>A0A2M9QA58_9BACI</name>
<dbReference type="Pfam" id="PF12677">
    <property type="entry name" value="DUF3797"/>
    <property type="match status" value="1"/>
</dbReference>
<dbReference type="RefSeq" id="WP_100542247.1">
    <property type="nucleotide sequence ID" value="NZ_PHQY01000322.1"/>
</dbReference>
<feature type="domain" description="DUF3797" evidence="1">
    <location>
        <begin position="12"/>
        <end position="45"/>
    </location>
</feature>
<evidence type="ECO:0000259" key="1">
    <source>
        <dbReference type="Pfam" id="PF12677"/>
    </source>
</evidence>
<sequence>MQNISLYFTAKKCHSCGNTRLGNGEGSFKITEEGFTRNCKCGASIQTCFAENRNQ</sequence>
<dbReference type="InterPro" id="IPR024256">
    <property type="entry name" value="DUF3797"/>
</dbReference>